<dbReference type="EMBL" id="AP014836">
    <property type="protein sequence ID" value="BAW80446.1"/>
    <property type="molecule type" value="Genomic_DNA"/>
</dbReference>
<reference evidence="2 3" key="1">
    <citation type="journal article" date="2017" name="ISME J.">
        <title>An acid-tolerant ammonia-oxidizing ?-proteobacterium from soil.</title>
        <authorList>
            <person name="Hayatsu M."/>
            <person name="Tago K."/>
            <person name="Uchiyama I."/>
            <person name="Toyoda A."/>
            <person name="Wang Y."/>
            <person name="Shimomura Y."/>
            <person name="Okubo T."/>
            <person name="Kurisu F."/>
            <person name="Hirono Y."/>
            <person name="Nonaka K."/>
            <person name="Akiyama H."/>
            <person name="Itoh T."/>
            <person name="Takami H."/>
        </authorList>
    </citation>
    <scope>NUCLEOTIDE SEQUENCE [LARGE SCALE GENOMIC DNA]</scope>
    <source>
        <strain evidence="2 3">TAO100</strain>
    </source>
</reference>
<dbReference type="KEGG" id="ntt:TAO_1076"/>
<dbReference type="Pfam" id="PF07396">
    <property type="entry name" value="Porin_O_P"/>
    <property type="match status" value="2"/>
</dbReference>
<dbReference type="Gene3D" id="2.40.160.10">
    <property type="entry name" value="Porin"/>
    <property type="match status" value="1"/>
</dbReference>
<sequence>MKKFQWLVVFILSVSKVSWSRDLFIEEHLKEKAQKNQTKEQIKKPYRESTQQSTPKTSTISVGENGIVIRSADEAFKVRFGITLEMDGRFFLDHNTPNLEELRRARPIIEGILFRYFNFRLAPDVGQNRKIFADGYLGFNYWPQFRIQAGKFRPPLGLEMQQPASETLFIERGLPSDLVYNRNIGAQFYGDALENRLEYHLGLFRGARDNTPVTDLEEADGIDFIARVFSHPFINHSTNWLKGLGVGIAGSYGDIRGALSSLRIPSQGVGGINFFTYNKGVISAGERYIITPQLYYTWKSFRLLGDYIYSSREVQSKNNLGTIGYRAWQLAASYVLTGEKTVYLKRVRPRQSINPAQGAWGAFEIKARYDELYIDRGAFPVFANPIKSAHSAKSWTVGINWYLTPNIETELEYQQGYFKGGAITGDMPSERLIMARLQFAF</sequence>
<evidence type="ECO:0000256" key="1">
    <source>
        <dbReference type="SAM" id="MobiDB-lite"/>
    </source>
</evidence>
<organism evidence="2 3">
    <name type="scientific">Candidatus Nitrosoglobus terrae</name>
    <dbReference type="NCBI Taxonomy" id="1630141"/>
    <lineage>
        <taxon>Bacteria</taxon>
        <taxon>Pseudomonadati</taxon>
        <taxon>Pseudomonadota</taxon>
        <taxon>Gammaproteobacteria</taxon>
        <taxon>Chromatiales</taxon>
        <taxon>Chromatiaceae</taxon>
        <taxon>Candidatus Nitrosoglobus</taxon>
    </lineage>
</organism>
<dbReference type="SUPFAM" id="SSF56935">
    <property type="entry name" value="Porins"/>
    <property type="match status" value="1"/>
</dbReference>
<evidence type="ECO:0000313" key="3">
    <source>
        <dbReference type="Proteomes" id="UP000243679"/>
    </source>
</evidence>
<gene>
    <name evidence="2" type="ORF">TAO_1076</name>
</gene>
<name>A0A1Q2SMT3_9GAMM</name>
<accession>A0A1Q2SMT3</accession>
<dbReference type="InterPro" id="IPR023614">
    <property type="entry name" value="Porin_dom_sf"/>
</dbReference>
<evidence type="ECO:0000313" key="2">
    <source>
        <dbReference type="EMBL" id="BAW80446.1"/>
    </source>
</evidence>
<feature type="compositionally biased region" description="Basic and acidic residues" evidence="1">
    <location>
        <begin position="36"/>
        <end position="47"/>
    </location>
</feature>
<dbReference type="AlphaFoldDB" id="A0A1Q2SMT3"/>
<dbReference type="InterPro" id="IPR010870">
    <property type="entry name" value="Porin_O/P"/>
</dbReference>
<dbReference type="Proteomes" id="UP000243679">
    <property type="component" value="Chromosome"/>
</dbReference>
<keyword evidence="3" id="KW-1185">Reference proteome</keyword>
<protein>
    <submittedName>
        <fullName evidence="2">Phosphate-selective porin O and P</fullName>
    </submittedName>
</protein>
<feature type="region of interest" description="Disordered" evidence="1">
    <location>
        <begin position="36"/>
        <end position="59"/>
    </location>
</feature>
<proteinExistence type="predicted"/>
<feature type="compositionally biased region" description="Polar residues" evidence="1">
    <location>
        <begin position="48"/>
        <end position="59"/>
    </location>
</feature>